<dbReference type="Proteomes" id="UP000013009">
    <property type="component" value="Unassembled WGS sequence"/>
</dbReference>
<dbReference type="GO" id="GO:0003700">
    <property type="term" value="F:DNA-binding transcription factor activity"/>
    <property type="evidence" value="ECO:0007669"/>
    <property type="project" value="InterPro"/>
</dbReference>
<dbReference type="PRINTS" id="PR00039">
    <property type="entry name" value="HTHLYSR"/>
</dbReference>
<dbReference type="CDD" id="cd08438">
    <property type="entry name" value="PBP2_CidR"/>
    <property type="match status" value="1"/>
</dbReference>
<dbReference type="InterPro" id="IPR000847">
    <property type="entry name" value="LysR_HTH_N"/>
</dbReference>
<dbReference type="SUPFAM" id="SSF46785">
    <property type="entry name" value="Winged helix' DNA-binding domain"/>
    <property type="match status" value="1"/>
</dbReference>
<dbReference type="GO" id="GO:0003677">
    <property type="term" value="F:DNA binding"/>
    <property type="evidence" value="ECO:0007669"/>
    <property type="project" value="UniProtKB-KW"/>
</dbReference>
<keyword evidence="3" id="KW-0238">DNA-binding</keyword>
<evidence type="ECO:0000259" key="5">
    <source>
        <dbReference type="PROSITE" id="PS50931"/>
    </source>
</evidence>
<dbReference type="PROSITE" id="PS50931">
    <property type="entry name" value="HTH_LYSR"/>
    <property type="match status" value="1"/>
</dbReference>
<evidence type="ECO:0000256" key="4">
    <source>
        <dbReference type="ARBA" id="ARBA00023163"/>
    </source>
</evidence>
<keyword evidence="2" id="KW-0805">Transcription regulation</keyword>
<dbReference type="Pfam" id="PF00126">
    <property type="entry name" value="HTH_1"/>
    <property type="match status" value="1"/>
</dbReference>
<dbReference type="AlphaFoldDB" id="N9PQ65"/>
<evidence type="ECO:0000256" key="1">
    <source>
        <dbReference type="ARBA" id="ARBA00009437"/>
    </source>
</evidence>
<proteinExistence type="inferred from homology"/>
<dbReference type="Pfam" id="PF03466">
    <property type="entry name" value="LysR_substrate"/>
    <property type="match status" value="1"/>
</dbReference>
<comment type="caution">
    <text evidence="6">The sequence shown here is derived from an EMBL/GenBank/DDBJ whole genome shotgun (WGS) entry which is preliminary data.</text>
</comment>
<accession>N9PQ65</accession>
<dbReference type="HOGENOM" id="CLU_039613_6_2_6"/>
<protein>
    <recommendedName>
        <fullName evidence="5">HTH lysR-type domain-containing protein</fullName>
    </recommendedName>
</protein>
<dbReference type="PANTHER" id="PTHR30419:SF8">
    <property type="entry name" value="NITROGEN ASSIMILATION TRANSCRIPTIONAL ACTIVATOR-RELATED"/>
    <property type="match status" value="1"/>
</dbReference>
<evidence type="ECO:0000313" key="7">
    <source>
        <dbReference type="Proteomes" id="UP000013009"/>
    </source>
</evidence>
<dbReference type="EMBL" id="APRZ01000011">
    <property type="protein sequence ID" value="ENX35568.1"/>
    <property type="molecule type" value="Genomic_DNA"/>
</dbReference>
<reference evidence="6 7" key="1">
    <citation type="submission" date="2013-02" db="EMBL/GenBank/DDBJ databases">
        <title>The Genome Sequence of Acinetobacter sp. NIPH 1859.</title>
        <authorList>
            <consortium name="The Broad Institute Genome Sequencing Platform"/>
            <consortium name="The Broad Institute Genome Sequencing Center for Infectious Disease"/>
            <person name="Cerqueira G."/>
            <person name="Feldgarden M."/>
            <person name="Courvalin P."/>
            <person name="Perichon B."/>
            <person name="Grillot-Courvalin C."/>
            <person name="Clermont D."/>
            <person name="Rocha E."/>
            <person name="Yoon E.-J."/>
            <person name="Nemec A."/>
            <person name="Walker B."/>
            <person name="Young S.K."/>
            <person name="Zeng Q."/>
            <person name="Gargeya S."/>
            <person name="Fitzgerald M."/>
            <person name="Haas B."/>
            <person name="Abouelleil A."/>
            <person name="Alvarado L."/>
            <person name="Arachchi H.M."/>
            <person name="Berlin A.M."/>
            <person name="Chapman S.B."/>
            <person name="Dewar J."/>
            <person name="Goldberg J."/>
            <person name="Griggs A."/>
            <person name="Gujja S."/>
            <person name="Hansen M."/>
            <person name="Howarth C."/>
            <person name="Imamovic A."/>
            <person name="Larimer J."/>
            <person name="McCowan C."/>
            <person name="Murphy C."/>
            <person name="Neiman D."/>
            <person name="Pearson M."/>
            <person name="Priest M."/>
            <person name="Roberts A."/>
            <person name="Saif S."/>
            <person name="Shea T."/>
            <person name="Sisk P."/>
            <person name="Sykes S."/>
            <person name="Wortman J."/>
            <person name="Nusbaum C."/>
            <person name="Birren B."/>
        </authorList>
    </citation>
    <scope>NUCLEOTIDE SEQUENCE [LARGE SCALE GENOMIC DNA]</scope>
    <source>
        <strain evidence="6 7">NIPH 1859</strain>
    </source>
</reference>
<evidence type="ECO:0000256" key="2">
    <source>
        <dbReference type="ARBA" id="ARBA00023015"/>
    </source>
</evidence>
<dbReference type="Gene3D" id="1.10.10.10">
    <property type="entry name" value="Winged helix-like DNA-binding domain superfamily/Winged helix DNA-binding domain"/>
    <property type="match status" value="1"/>
</dbReference>
<dbReference type="PANTHER" id="PTHR30419">
    <property type="entry name" value="HTH-TYPE TRANSCRIPTIONAL REGULATOR YBHD"/>
    <property type="match status" value="1"/>
</dbReference>
<keyword evidence="4" id="KW-0804">Transcription</keyword>
<dbReference type="InterPro" id="IPR036388">
    <property type="entry name" value="WH-like_DNA-bd_sf"/>
</dbReference>
<dbReference type="GO" id="GO:0005829">
    <property type="term" value="C:cytosol"/>
    <property type="evidence" value="ECO:0007669"/>
    <property type="project" value="TreeGrafter"/>
</dbReference>
<keyword evidence="7" id="KW-1185">Reference proteome</keyword>
<name>N9PQ65_9GAMM</name>
<dbReference type="Gene3D" id="3.40.190.290">
    <property type="match status" value="1"/>
</dbReference>
<sequence length="318" mass="37016">MRKWNNQKFVMLSFKSLQCFVTLVKTKSFTRTAEVLCLTQPTISKILQQLEQQLQVQLLVKPEHGRKRQLELTEIGKRIYQHAVELLQAEQNIFLEIENYQQLKTGTLKLGVPPLGAQLLTTALFDYHQQWPKIELSFLEVGSRAIELALHNNELDVGVLLQPFDPQIFDSIELCNFPLMVVLRRDAIWASRKKITLEELRHQSFLMFPENFSLNRIILDACQQHGFYPSIACRTSQWNLLADMVLQRMGIALLPKYYTDMLDSNLFAAIPLEKPNIQWHLAMAWKKSLPISPAVQAWLDVIRQHFQNIRPEINKVQE</sequence>
<evidence type="ECO:0000313" key="6">
    <source>
        <dbReference type="EMBL" id="ENX35568.1"/>
    </source>
</evidence>
<gene>
    <name evidence="6" type="ORF">F889_01237</name>
</gene>
<comment type="similarity">
    <text evidence="1">Belongs to the LysR transcriptional regulatory family.</text>
</comment>
<evidence type="ECO:0000256" key="3">
    <source>
        <dbReference type="ARBA" id="ARBA00023125"/>
    </source>
</evidence>
<feature type="domain" description="HTH lysR-type" evidence="5">
    <location>
        <begin position="12"/>
        <end position="73"/>
    </location>
</feature>
<dbReference type="InterPro" id="IPR005119">
    <property type="entry name" value="LysR_subst-bd"/>
</dbReference>
<dbReference type="InterPro" id="IPR036390">
    <property type="entry name" value="WH_DNA-bd_sf"/>
</dbReference>
<dbReference type="PATRIC" id="fig|1217695.3.peg.1203"/>
<organism evidence="6 7">
    <name type="scientific">Acinetobacter colistiniresistens</name>
    <dbReference type="NCBI Taxonomy" id="280145"/>
    <lineage>
        <taxon>Bacteria</taxon>
        <taxon>Pseudomonadati</taxon>
        <taxon>Pseudomonadota</taxon>
        <taxon>Gammaproteobacteria</taxon>
        <taxon>Moraxellales</taxon>
        <taxon>Moraxellaceae</taxon>
        <taxon>Acinetobacter</taxon>
    </lineage>
</organism>
<dbReference type="SUPFAM" id="SSF53850">
    <property type="entry name" value="Periplasmic binding protein-like II"/>
    <property type="match status" value="1"/>
</dbReference>
<dbReference type="InterPro" id="IPR050950">
    <property type="entry name" value="HTH-type_LysR_regulators"/>
</dbReference>